<dbReference type="PANTHER" id="PTHR32467">
    <property type="entry name" value="AP2-LIKE ETHYLENE-RESPONSIVE TRANSCRIPTION FACTOR"/>
    <property type="match status" value="1"/>
</dbReference>
<dbReference type="InterPro" id="IPR036955">
    <property type="entry name" value="AP2/ERF_dom_sf"/>
</dbReference>
<dbReference type="SUPFAM" id="SSF54171">
    <property type="entry name" value="DNA-binding domain"/>
    <property type="match status" value="2"/>
</dbReference>
<accession>A0ABR2NXJ1</accession>
<dbReference type="InterPro" id="IPR001471">
    <property type="entry name" value="AP2/ERF_dom"/>
</dbReference>
<dbReference type="Proteomes" id="UP001396334">
    <property type="component" value="Unassembled WGS sequence"/>
</dbReference>
<evidence type="ECO:0000313" key="8">
    <source>
        <dbReference type="Proteomes" id="UP001396334"/>
    </source>
</evidence>
<organism evidence="7 8">
    <name type="scientific">Hibiscus sabdariffa</name>
    <name type="common">roselle</name>
    <dbReference type="NCBI Taxonomy" id="183260"/>
    <lineage>
        <taxon>Eukaryota</taxon>
        <taxon>Viridiplantae</taxon>
        <taxon>Streptophyta</taxon>
        <taxon>Embryophyta</taxon>
        <taxon>Tracheophyta</taxon>
        <taxon>Spermatophyta</taxon>
        <taxon>Magnoliopsida</taxon>
        <taxon>eudicotyledons</taxon>
        <taxon>Gunneridae</taxon>
        <taxon>Pentapetalae</taxon>
        <taxon>rosids</taxon>
        <taxon>malvids</taxon>
        <taxon>Malvales</taxon>
        <taxon>Malvaceae</taxon>
        <taxon>Malvoideae</taxon>
        <taxon>Hibiscus</taxon>
    </lineage>
</organism>
<evidence type="ECO:0000256" key="3">
    <source>
        <dbReference type="ARBA" id="ARBA00023125"/>
    </source>
</evidence>
<proteinExistence type="predicted"/>
<dbReference type="Pfam" id="PF00847">
    <property type="entry name" value="AP2"/>
    <property type="match status" value="1"/>
</dbReference>
<reference evidence="7 8" key="1">
    <citation type="journal article" date="2024" name="G3 (Bethesda)">
        <title>Genome assembly of Hibiscus sabdariffa L. provides insights into metabolisms of medicinal natural products.</title>
        <authorList>
            <person name="Kim T."/>
        </authorList>
    </citation>
    <scope>NUCLEOTIDE SEQUENCE [LARGE SCALE GENOMIC DNA]</scope>
    <source>
        <strain evidence="7">TK-2024</strain>
        <tissue evidence="7">Old leaves</tissue>
    </source>
</reference>
<dbReference type="EMBL" id="JBBPBN010000091">
    <property type="protein sequence ID" value="KAK8980824.1"/>
    <property type="molecule type" value="Genomic_DNA"/>
</dbReference>
<evidence type="ECO:0000256" key="4">
    <source>
        <dbReference type="ARBA" id="ARBA00023163"/>
    </source>
</evidence>
<comment type="caution">
    <text evidence="7">The sequence shown here is derived from an EMBL/GenBank/DDBJ whole genome shotgun (WGS) entry which is preliminary data.</text>
</comment>
<dbReference type="CDD" id="cd00018">
    <property type="entry name" value="AP2"/>
    <property type="match status" value="1"/>
</dbReference>
<keyword evidence="2" id="KW-0805">Transcription regulation</keyword>
<evidence type="ECO:0000313" key="7">
    <source>
        <dbReference type="EMBL" id="KAK8980824.1"/>
    </source>
</evidence>
<protein>
    <recommendedName>
        <fullName evidence="6">AP2/ERF domain-containing protein</fullName>
    </recommendedName>
</protein>
<dbReference type="SMART" id="SM00380">
    <property type="entry name" value="AP2"/>
    <property type="match status" value="2"/>
</dbReference>
<comment type="subcellular location">
    <subcellularLocation>
        <location evidence="1">Nucleus</location>
    </subcellularLocation>
</comment>
<evidence type="ECO:0000256" key="5">
    <source>
        <dbReference type="ARBA" id="ARBA00023242"/>
    </source>
</evidence>
<feature type="domain" description="AP2/ERF" evidence="6">
    <location>
        <begin position="181"/>
        <end position="240"/>
    </location>
</feature>
<evidence type="ECO:0000256" key="2">
    <source>
        <dbReference type="ARBA" id="ARBA00023015"/>
    </source>
</evidence>
<name>A0ABR2NXJ1_9ROSI</name>
<keyword evidence="4" id="KW-0804">Transcription</keyword>
<keyword evidence="5" id="KW-0539">Nucleus</keyword>
<keyword evidence="3" id="KW-0238">DNA-binding</keyword>
<dbReference type="Gene3D" id="3.30.730.10">
    <property type="entry name" value="AP2/ERF domain"/>
    <property type="match status" value="2"/>
</dbReference>
<evidence type="ECO:0000256" key="1">
    <source>
        <dbReference type="ARBA" id="ARBA00004123"/>
    </source>
</evidence>
<evidence type="ECO:0000259" key="6">
    <source>
        <dbReference type="PROSITE" id="PS51032"/>
    </source>
</evidence>
<sequence length="487" mass="54657">MSSPNFDEDFHFPLSPLISYPLSPLVSDLEDSNATFTFSGENSFDFPSKKQIQGDGEERYNTDRYETFFWDSSDPRQKGKTGGYDDEESAARAYDLASLKVWGESASLNFPMHNYEKELEEMKYYSKNEYFLFLRRQASNLIEEFIPIFHCDLKLLKVFVSWLQTSQNFRNSKGFAKGASIYRGVSRNSDFKKWQARIGKGKDLRKGIYLGTFDTEVEAARAYDVAALWTKGADAVTNFDMNEYDLFTILESPKLPIGKGASRLLTESSIDDTIRKKRHQNEKGKLVYFDDGEIELPLMSPQEFHTNPGLVQGFNSFGTDHMNIDGNLDFGSNGIQAMEPVGFLHQNPSKDFQTCGSFQALLRLERQDYLNLIQAEDAVSDQNLNENPNDVQTKSVLVEPSSGGYNGDVSWNGVSQGVPNSMEMVDNANGGCYGSAKASDNGAAMVENIIPGNAENIENGVNLFEDGDLDFLSRFFDLRNELGPLCL</sequence>
<keyword evidence="8" id="KW-1185">Reference proteome</keyword>
<dbReference type="InterPro" id="IPR016177">
    <property type="entry name" value="DNA-bd_dom_sf"/>
</dbReference>
<gene>
    <name evidence="7" type="ORF">V6N11_047955</name>
</gene>
<dbReference type="PANTHER" id="PTHR32467:SF241">
    <property type="entry name" value="OS01G0899800 PROTEIN"/>
    <property type="match status" value="1"/>
</dbReference>
<feature type="domain" description="AP2/ERF" evidence="6">
    <location>
        <begin position="51"/>
        <end position="111"/>
    </location>
</feature>
<dbReference type="PROSITE" id="PS51032">
    <property type="entry name" value="AP2_ERF"/>
    <property type="match status" value="2"/>
</dbReference>